<dbReference type="CDD" id="cd01370">
    <property type="entry name" value="KISc_KIP3_like"/>
    <property type="match status" value="1"/>
</dbReference>
<feature type="compositionally biased region" description="Polar residues" evidence="11">
    <location>
        <begin position="765"/>
        <end position="784"/>
    </location>
</feature>
<dbReference type="PROSITE" id="PS50067">
    <property type="entry name" value="KINESIN_MOTOR_2"/>
    <property type="match status" value="1"/>
</dbReference>
<evidence type="ECO:0000256" key="4">
    <source>
        <dbReference type="ARBA" id="ARBA00022840"/>
    </source>
</evidence>
<dbReference type="Gene3D" id="3.40.850.10">
    <property type="entry name" value="Kinesin motor domain"/>
    <property type="match status" value="1"/>
</dbReference>
<dbReference type="InterPro" id="IPR001752">
    <property type="entry name" value="Kinesin_motor_dom"/>
</dbReference>
<feature type="coiled-coil region" evidence="10">
    <location>
        <begin position="372"/>
        <end position="435"/>
    </location>
</feature>
<dbReference type="PROSITE" id="PS00411">
    <property type="entry name" value="KINESIN_MOTOR_1"/>
    <property type="match status" value="1"/>
</dbReference>
<reference evidence="13" key="1">
    <citation type="journal article" date="2023" name="G3 (Bethesda)">
        <title>A reference genome for the long-term kleptoplast-retaining sea slug Elysia crispata morphotype clarki.</title>
        <authorList>
            <person name="Eastman K.E."/>
            <person name="Pendleton A.L."/>
            <person name="Shaikh M.A."/>
            <person name="Suttiyut T."/>
            <person name="Ogas R."/>
            <person name="Tomko P."/>
            <person name="Gavelis G."/>
            <person name="Widhalm J.R."/>
            <person name="Wisecaver J.H."/>
        </authorList>
    </citation>
    <scope>NUCLEOTIDE SEQUENCE</scope>
    <source>
        <strain evidence="13">ECLA1</strain>
    </source>
</reference>
<evidence type="ECO:0000256" key="7">
    <source>
        <dbReference type="ARBA" id="ARBA00023212"/>
    </source>
</evidence>
<feature type="compositionally biased region" description="Polar residues" evidence="11">
    <location>
        <begin position="722"/>
        <end position="750"/>
    </location>
</feature>
<comment type="caution">
    <text evidence="13">The sequence shown here is derived from an EMBL/GenBank/DDBJ whole genome shotgun (WGS) entry which is preliminary data.</text>
</comment>
<evidence type="ECO:0000256" key="5">
    <source>
        <dbReference type="ARBA" id="ARBA00023054"/>
    </source>
</evidence>
<keyword evidence="2" id="KW-0493">Microtubule</keyword>
<evidence type="ECO:0000256" key="1">
    <source>
        <dbReference type="ARBA" id="ARBA00004245"/>
    </source>
</evidence>
<feature type="coiled-coil region" evidence="10">
    <location>
        <begin position="470"/>
        <end position="497"/>
    </location>
</feature>
<feature type="compositionally biased region" description="Polar residues" evidence="11">
    <location>
        <begin position="698"/>
        <end position="713"/>
    </location>
</feature>
<keyword evidence="7" id="KW-0206">Cytoskeleton</keyword>
<proteinExistence type="inferred from homology"/>
<dbReference type="Pfam" id="PF00225">
    <property type="entry name" value="Kinesin"/>
    <property type="match status" value="1"/>
</dbReference>
<dbReference type="InterPro" id="IPR019821">
    <property type="entry name" value="Kinesin_motor_CS"/>
</dbReference>
<evidence type="ECO:0000313" key="14">
    <source>
        <dbReference type="Proteomes" id="UP001283361"/>
    </source>
</evidence>
<feature type="region of interest" description="Disordered" evidence="11">
    <location>
        <begin position="1076"/>
        <end position="1148"/>
    </location>
</feature>
<dbReference type="EMBL" id="JAWDGP010004017">
    <property type="protein sequence ID" value="KAK3768777.1"/>
    <property type="molecule type" value="Genomic_DNA"/>
</dbReference>
<keyword evidence="14" id="KW-1185">Reference proteome</keyword>
<feature type="binding site" evidence="9">
    <location>
        <begin position="116"/>
        <end position="123"/>
    </location>
    <ligand>
        <name>ATP</name>
        <dbReference type="ChEBI" id="CHEBI:30616"/>
    </ligand>
</feature>
<feature type="region of interest" description="Disordered" evidence="11">
    <location>
        <begin position="1212"/>
        <end position="1232"/>
    </location>
</feature>
<feature type="compositionally biased region" description="Polar residues" evidence="11">
    <location>
        <begin position="1221"/>
        <end position="1230"/>
    </location>
</feature>
<comment type="similarity">
    <text evidence="8">Belongs to the TRAFAC class myosin-kinesin ATPase superfamily. Kinesin family. KIN-8 subfamily.</text>
</comment>
<dbReference type="AlphaFoldDB" id="A0AAE0ZI30"/>
<feature type="region of interest" description="Disordered" evidence="11">
    <location>
        <begin position="816"/>
        <end position="841"/>
    </location>
</feature>
<keyword evidence="3 9" id="KW-0547">Nucleotide-binding</keyword>
<keyword evidence="4 9" id="KW-0067">ATP-binding</keyword>
<feature type="compositionally biased region" description="Polar residues" evidence="11">
    <location>
        <begin position="610"/>
        <end position="622"/>
    </location>
</feature>
<evidence type="ECO:0000256" key="11">
    <source>
        <dbReference type="SAM" id="MobiDB-lite"/>
    </source>
</evidence>
<feature type="region of interest" description="Disordered" evidence="11">
    <location>
        <begin position="862"/>
        <end position="894"/>
    </location>
</feature>
<dbReference type="SMART" id="SM00129">
    <property type="entry name" value="KISc"/>
    <property type="match status" value="1"/>
</dbReference>
<feature type="compositionally biased region" description="Polar residues" evidence="11">
    <location>
        <begin position="1084"/>
        <end position="1107"/>
    </location>
</feature>
<feature type="region of interest" description="Disordered" evidence="11">
    <location>
        <begin position="610"/>
        <end position="630"/>
    </location>
</feature>
<dbReference type="SUPFAM" id="SSF52540">
    <property type="entry name" value="P-loop containing nucleoside triphosphate hydrolases"/>
    <property type="match status" value="1"/>
</dbReference>
<feature type="region of interest" description="Disordered" evidence="11">
    <location>
        <begin position="697"/>
        <end position="784"/>
    </location>
</feature>
<evidence type="ECO:0000256" key="8">
    <source>
        <dbReference type="ARBA" id="ARBA00060769"/>
    </source>
</evidence>
<evidence type="ECO:0000256" key="9">
    <source>
        <dbReference type="PROSITE-ProRule" id="PRU00283"/>
    </source>
</evidence>
<accession>A0AAE0ZI30</accession>
<dbReference type="PRINTS" id="PR00380">
    <property type="entry name" value="KINESINHEAVY"/>
</dbReference>
<evidence type="ECO:0000256" key="6">
    <source>
        <dbReference type="ARBA" id="ARBA00023175"/>
    </source>
</evidence>
<evidence type="ECO:0000256" key="10">
    <source>
        <dbReference type="SAM" id="Coils"/>
    </source>
</evidence>
<dbReference type="GO" id="GO:0008017">
    <property type="term" value="F:microtubule binding"/>
    <property type="evidence" value="ECO:0007669"/>
    <property type="project" value="InterPro"/>
</dbReference>
<evidence type="ECO:0000256" key="3">
    <source>
        <dbReference type="ARBA" id="ARBA00022741"/>
    </source>
</evidence>
<feature type="compositionally biased region" description="Polar residues" evidence="11">
    <location>
        <begin position="873"/>
        <end position="889"/>
    </location>
</feature>
<dbReference type="PANTHER" id="PTHR47968:SF65">
    <property type="entry name" value="KINESIN MOTOR DOMAIN-CONTAINING PROTEIN"/>
    <property type="match status" value="1"/>
</dbReference>
<organism evidence="13 14">
    <name type="scientific">Elysia crispata</name>
    <name type="common">lettuce slug</name>
    <dbReference type="NCBI Taxonomy" id="231223"/>
    <lineage>
        <taxon>Eukaryota</taxon>
        <taxon>Metazoa</taxon>
        <taxon>Spiralia</taxon>
        <taxon>Lophotrochozoa</taxon>
        <taxon>Mollusca</taxon>
        <taxon>Gastropoda</taxon>
        <taxon>Heterobranchia</taxon>
        <taxon>Euthyneura</taxon>
        <taxon>Panpulmonata</taxon>
        <taxon>Sacoglossa</taxon>
        <taxon>Placobranchoidea</taxon>
        <taxon>Plakobranchidae</taxon>
        <taxon>Elysia</taxon>
    </lineage>
</organism>
<feature type="domain" description="Kinesin motor" evidence="12">
    <location>
        <begin position="16"/>
        <end position="357"/>
    </location>
</feature>
<feature type="region of interest" description="Disordered" evidence="11">
    <location>
        <begin position="982"/>
        <end position="1007"/>
    </location>
</feature>
<sequence length="1243" mass="138351">MLSKQNGSSKSKGNANLRVVVRLRPPNEEEDSEKYRTVTHAVSDHMLVFDPKVQVVPGVVQAKPRSITSHRFKDLKYAFDHVFGPRATNRDVFEHATKGIVSGVLNGYNCSVFAYGATGAGKTHTMLGSECEPGVIYFTMMDLYKQIEERKNDKTFDVAISYSEVYNEQVRDLLVPRGSLPIREDKTVGVIIAGLSLHKPKTAEELLHMLHFGNKNRTQHPTDANAESSRSHAVFQVFVNQRDKLANMGSELVMAKMCLVDLAGSERAHCTTNCGARFREGANINRSLLALGNVINALADNKFKGHIPYRDSKLTRLLKDSLGGNCRTVMIAAVSPSSRSFEDTYNTLRYADRAKHIRADIKKNVMSVDFHITNYKKYVQDLEKQNQELRKTKQHLLECLEKGETGSSQGISPILRQLQERLKDLFKVRRDLCKKQMDCEGAKRELKWKVSRREQAIKRVQHLTQASTVLKKHHGVIERMKKRIEKEEQSLQQSTLRIHDQDNLIRKAVAEFTVTDRKQAPELLDLNVRTYVLESNLHDTEMYLAFVKKFARAQERQASATESLVTSLLQLVKRQHDVLHSQDLLSPELQQKYEKCCYLVEERGVAFSQPSVPSPLHQQSVQGPAREDCGDVRVSPSYAAAVATKGEREDHLNISDIIDIRIPRLRAQEVIHCVAEVRPQAPQRVLKPISAVRPAARINSTQEDNMPNSTGPNLPSPFYQHSLAQTSTNLSDQCQDGSPSTVTAPDNPTEQLHVHLSSCPRQGERNGTTNQQSHSSNKVETSEASRLCGNIDALAMANPQNPVTHHQFLTCASASTSGTLQNGPPATQQQSPVSADVSSSTDNLNNTFQVLQPTLPNTPCISGSPHKSDQEHQLTPQCTTPSALPSSTPRGKRIGPCILQHRLSFQEGHRVGKNQPHGQSLLAQGDGRNLDRHQLQQLHMTRLNANNGNSNTSMEQIQNLSLDSVSRPSNSKFSYYPSSTPYKTVVKPANSDRANTPSTSPKSYAEAVKSPPIAQLVCVKTPESSKPPARVKASGHYKASELTTSMKTPDFNFSQFKRKLQLSCEKLPLRVAVEGVRSGEHSDSSGTRQPLQPLDTNNRQGNSSNADTKPLRFPNSPVGNQIPSKTSKHEASPHKSHKNTSLSSQGSLRLKAPFQQRYRRALGAAKPYSVQSPRRQRRWPAMKGNLEVSGDTVCTGRPSYMQPTFARAQKMLAQDTDKSSQRSTDNSAASKRTIIHKQRFVLA</sequence>
<gene>
    <name evidence="13" type="ORF">RRG08_061236</name>
</gene>
<dbReference type="GO" id="GO:0005874">
    <property type="term" value="C:microtubule"/>
    <property type="evidence" value="ECO:0007669"/>
    <property type="project" value="UniProtKB-KW"/>
</dbReference>
<dbReference type="InterPro" id="IPR036961">
    <property type="entry name" value="Kinesin_motor_dom_sf"/>
</dbReference>
<evidence type="ECO:0000259" key="12">
    <source>
        <dbReference type="PROSITE" id="PS50067"/>
    </source>
</evidence>
<dbReference type="Proteomes" id="UP001283361">
    <property type="component" value="Unassembled WGS sequence"/>
</dbReference>
<keyword evidence="7" id="KW-0963">Cytoplasm</keyword>
<dbReference type="PANTHER" id="PTHR47968">
    <property type="entry name" value="CENTROMERE PROTEIN E"/>
    <property type="match status" value="1"/>
</dbReference>
<comment type="subcellular location">
    <subcellularLocation>
        <location evidence="1">Cytoplasm</location>
        <location evidence="1">Cytoskeleton</location>
    </subcellularLocation>
</comment>
<dbReference type="GO" id="GO:0003777">
    <property type="term" value="F:microtubule motor activity"/>
    <property type="evidence" value="ECO:0007669"/>
    <property type="project" value="InterPro"/>
</dbReference>
<dbReference type="FunFam" id="3.40.850.10:FF:000054">
    <property type="entry name" value="Kinesin-like protein"/>
    <property type="match status" value="1"/>
</dbReference>
<dbReference type="InterPro" id="IPR027417">
    <property type="entry name" value="P-loop_NTPase"/>
</dbReference>
<feature type="compositionally biased region" description="Polar residues" evidence="11">
    <location>
        <begin position="992"/>
        <end position="1002"/>
    </location>
</feature>
<evidence type="ECO:0000256" key="2">
    <source>
        <dbReference type="ARBA" id="ARBA00022701"/>
    </source>
</evidence>
<name>A0AAE0ZI30_9GAST</name>
<dbReference type="GO" id="GO:0007018">
    <property type="term" value="P:microtubule-based movement"/>
    <property type="evidence" value="ECO:0007669"/>
    <property type="project" value="InterPro"/>
</dbReference>
<evidence type="ECO:0000313" key="13">
    <source>
        <dbReference type="EMBL" id="KAK3768777.1"/>
    </source>
</evidence>
<keyword evidence="6 9" id="KW-0505">Motor protein</keyword>
<dbReference type="GO" id="GO:0005524">
    <property type="term" value="F:ATP binding"/>
    <property type="evidence" value="ECO:0007669"/>
    <property type="project" value="UniProtKB-UniRule"/>
</dbReference>
<protein>
    <recommendedName>
        <fullName evidence="12">Kinesin motor domain-containing protein</fullName>
    </recommendedName>
</protein>
<dbReference type="InterPro" id="IPR027640">
    <property type="entry name" value="Kinesin-like_fam"/>
</dbReference>
<keyword evidence="5 10" id="KW-0175">Coiled coil</keyword>